<dbReference type="RefSeq" id="WP_074923042.1">
    <property type="nucleotide sequence ID" value="NZ_CP141274.1"/>
</dbReference>
<evidence type="ECO:0000256" key="1">
    <source>
        <dbReference type="ARBA" id="ARBA00004370"/>
    </source>
</evidence>
<feature type="transmembrane region" description="Helical" evidence="6">
    <location>
        <begin position="225"/>
        <end position="243"/>
    </location>
</feature>
<comment type="subcellular location">
    <subcellularLocation>
        <location evidence="6">Cell membrane</location>
        <topology evidence="6">Multi-pass membrane protein</topology>
    </subcellularLocation>
    <subcellularLocation>
        <location evidence="1">Membrane</location>
    </subcellularLocation>
</comment>
<evidence type="ECO:0000256" key="2">
    <source>
        <dbReference type="ARBA" id="ARBA00007165"/>
    </source>
</evidence>
<keyword evidence="3 6" id="KW-0812">Transmembrane</keyword>
<dbReference type="InterPro" id="IPR002994">
    <property type="entry name" value="Surf1/Shy1"/>
</dbReference>
<keyword evidence="6" id="KW-1003">Cell membrane</keyword>
<reference evidence="7 8" key="1">
    <citation type="submission" date="2016-10" db="EMBL/GenBank/DDBJ databases">
        <authorList>
            <person name="de Groot N.N."/>
        </authorList>
    </citation>
    <scope>NUCLEOTIDE SEQUENCE [LARGE SCALE GENOMIC DNA]</scope>
    <source>
        <strain evidence="7 8">LMG 24775</strain>
    </source>
</reference>
<dbReference type="PANTHER" id="PTHR23427">
    <property type="entry name" value="SURFEIT LOCUS PROTEIN"/>
    <property type="match status" value="1"/>
</dbReference>
<dbReference type="AlphaFoldDB" id="A0A1H3RN84"/>
<keyword evidence="5 6" id="KW-0472">Membrane</keyword>
<proteinExistence type="inferred from homology"/>
<evidence type="ECO:0000313" key="8">
    <source>
        <dbReference type="Proteomes" id="UP000183417"/>
    </source>
</evidence>
<dbReference type="Pfam" id="PF02104">
    <property type="entry name" value="SURF1"/>
    <property type="match status" value="1"/>
</dbReference>
<evidence type="ECO:0000256" key="3">
    <source>
        <dbReference type="ARBA" id="ARBA00022692"/>
    </source>
</evidence>
<dbReference type="GeneID" id="94694578"/>
<comment type="caution">
    <text evidence="6">Lacks conserved residue(s) required for the propagation of feature annotation.</text>
</comment>
<protein>
    <recommendedName>
        <fullName evidence="6">SURF1-like protein</fullName>
    </recommendedName>
</protein>
<sequence length="257" mass="28986">MPERWRFVLITLAALIGVAVTLSLGRWQLQRAAYKQELFDAVQRQQGLPPWSNAQLAAVQPGAVPNPEAAPWLHRPVQLQGHWIAGQTLYLDNRQMQGQPGFFVLTPLRLAAPHEDVVIAVQRGWVPRNFLDRTALPEVQTPEGLVTVEGRMEAAPSRLYEFGRAGADPDGQKSRIRQNVDIAEWAVASGLPLREWSLLQTGEASEGLRRDWPVVTAGVEKHHGYAFQWFGLAALITLLYVWFQIVRRFVRPRHARS</sequence>
<name>A0A1H3RN84_9BURK</name>
<dbReference type="Proteomes" id="UP000183417">
    <property type="component" value="Unassembled WGS sequence"/>
</dbReference>
<keyword evidence="4 6" id="KW-1133">Transmembrane helix</keyword>
<dbReference type="PROSITE" id="PS50895">
    <property type="entry name" value="SURF1"/>
    <property type="match status" value="1"/>
</dbReference>
<dbReference type="PANTHER" id="PTHR23427:SF2">
    <property type="entry name" value="SURFEIT LOCUS PROTEIN 1"/>
    <property type="match status" value="1"/>
</dbReference>
<gene>
    <name evidence="7" type="ORF">SAMN05421547_11625</name>
</gene>
<organism evidence="7 8">
    <name type="scientific">Delftia lacustris</name>
    <dbReference type="NCBI Taxonomy" id="558537"/>
    <lineage>
        <taxon>Bacteria</taxon>
        <taxon>Pseudomonadati</taxon>
        <taxon>Pseudomonadota</taxon>
        <taxon>Betaproteobacteria</taxon>
        <taxon>Burkholderiales</taxon>
        <taxon>Comamonadaceae</taxon>
        <taxon>Delftia</taxon>
    </lineage>
</organism>
<accession>A0A1H3RN84</accession>
<dbReference type="InterPro" id="IPR045214">
    <property type="entry name" value="Surf1/Surf4"/>
</dbReference>
<dbReference type="GO" id="GO:0005886">
    <property type="term" value="C:plasma membrane"/>
    <property type="evidence" value="ECO:0007669"/>
    <property type="project" value="UniProtKB-SubCell"/>
</dbReference>
<evidence type="ECO:0000313" key="7">
    <source>
        <dbReference type="EMBL" id="SDZ26701.1"/>
    </source>
</evidence>
<dbReference type="CDD" id="cd06662">
    <property type="entry name" value="SURF1"/>
    <property type="match status" value="1"/>
</dbReference>
<dbReference type="EMBL" id="FNPE01000016">
    <property type="protein sequence ID" value="SDZ26701.1"/>
    <property type="molecule type" value="Genomic_DNA"/>
</dbReference>
<evidence type="ECO:0000256" key="5">
    <source>
        <dbReference type="ARBA" id="ARBA00023136"/>
    </source>
</evidence>
<evidence type="ECO:0000256" key="6">
    <source>
        <dbReference type="RuleBase" id="RU363076"/>
    </source>
</evidence>
<comment type="similarity">
    <text evidence="2 6">Belongs to the SURF1 family.</text>
</comment>
<evidence type="ECO:0000256" key="4">
    <source>
        <dbReference type="ARBA" id="ARBA00022989"/>
    </source>
</evidence>